<dbReference type="RefSeq" id="WP_152747305.1">
    <property type="nucleotide sequence ID" value="NZ_JBLZPT010000004.1"/>
</dbReference>
<sequence length="91" mass="9656">MKKVTPDPLSSTSEITPQSPPQTIFTVRPGLSTEAALSNASEMLESATVCAYDCAEHLAGSGRKQVLAVVQMIEIAQLLVNEALNRECPVA</sequence>
<protein>
    <submittedName>
        <fullName evidence="2">DUF3077 domain-containing protein</fullName>
    </submittedName>
</protein>
<reference evidence="2 3" key="2">
    <citation type="journal article" date="2023" name="Plant Pathol.">
        <title>Dismantling and reorganizing Pseudomonas marginalis sensu#lato.</title>
        <authorList>
            <person name="Sawada H."/>
            <person name="Fujikawa T."/>
            <person name="Satou M."/>
        </authorList>
    </citation>
    <scope>NUCLEOTIDE SEQUENCE [LARGE SCALE GENOMIC DNA]</scope>
    <source>
        <strain evidence="2 3">MAFF 212408</strain>
    </source>
</reference>
<feature type="region of interest" description="Disordered" evidence="1">
    <location>
        <begin position="1"/>
        <end position="26"/>
    </location>
</feature>
<proteinExistence type="predicted"/>
<dbReference type="EMBL" id="VUAZ01000114">
    <property type="protein sequence ID" value="MPR03927.1"/>
    <property type="molecule type" value="Genomic_DNA"/>
</dbReference>
<evidence type="ECO:0000256" key="1">
    <source>
        <dbReference type="SAM" id="MobiDB-lite"/>
    </source>
</evidence>
<dbReference type="Proteomes" id="UP000326112">
    <property type="component" value="Unassembled WGS sequence"/>
</dbReference>
<evidence type="ECO:0000313" key="2">
    <source>
        <dbReference type="EMBL" id="MPR03927.1"/>
    </source>
</evidence>
<feature type="compositionally biased region" description="Polar residues" evidence="1">
    <location>
        <begin position="8"/>
        <end position="25"/>
    </location>
</feature>
<comment type="caution">
    <text evidence="2">The sequence shown here is derived from an EMBL/GenBank/DDBJ whole genome shotgun (WGS) entry which is preliminary data.</text>
</comment>
<dbReference type="Pfam" id="PF19619">
    <property type="entry name" value="DUF6124"/>
    <property type="match status" value="1"/>
</dbReference>
<name>A0A5N7KP12_9PSED</name>
<gene>
    <name evidence="2" type="ORF">F0169_18705</name>
</gene>
<reference evidence="2 3" key="1">
    <citation type="journal article" date="2020" name="Int. J. Syst. Evol. Microbiol.">
        <title>Pseudomonas kitaguniensis sp. nov., a pathogen causing bacterial rot of Welsh onion in Japan.</title>
        <authorList>
            <person name="Sawada H."/>
            <person name="Fujikawa T."/>
            <person name="Nishiwaki Y."/>
            <person name="Horita H."/>
        </authorList>
    </citation>
    <scope>NUCLEOTIDE SEQUENCE [LARGE SCALE GENOMIC DNA]</scope>
    <source>
        <strain evidence="2 3">MAFF 212408</strain>
    </source>
</reference>
<organism evidence="2 3">
    <name type="scientific">Pseudomonas kitaguniensis</name>
    <dbReference type="NCBI Taxonomy" id="2607908"/>
    <lineage>
        <taxon>Bacteria</taxon>
        <taxon>Pseudomonadati</taxon>
        <taxon>Pseudomonadota</taxon>
        <taxon>Gammaproteobacteria</taxon>
        <taxon>Pseudomonadales</taxon>
        <taxon>Pseudomonadaceae</taxon>
        <taxon>Pseudomonas</taxon>
    </lineage>
</organism>
<keyword evidence="3" id="KW-1185">Reference proteome</keyword>
<accession>A0A5N7KP12</accession>
<evidence type="ECO:0000313" key="3">
    <source>
        <dbReference type="Proteomes" id="UP000326112"/>
    </source>
</evidence>